<dbReference type="PANTHER" id="PTHR10502">
    <property type="entry name" value="ANNEXIN"/>
    <property type="match status" value="1"/>
</dbReference>
<dbReference type="EMBL" id="LRBV02000003">
    <property type="status" value="NOT_ANNOTATED_CDS"/>
    <property type="molecule type" value="Genomic_DNA"/>
</dbReference>
<dbReference type="OrthoDB" id="37886at2759"/>
<gene>
    <name evidence="5" type="primary">LOC115980129</name>
</gene>
<dbReference type="EnsemblPlants" id="QL03p003759:mrna">
    <property type="protein sequence ID" value="QL03p003759:mrna"/>
    <property type="gene ID" value="QL03p003759"/>
</dbReference>
<name>A0A7N2L2Z1_QUELO</name>
<dbReference type="Proteomes" id="UP000594261">
    <property type="component" value="Chromosome 3"/>
</dbReference>
<reference evidence="5 6" key="1">
    <citation type="journal article" date="2016" name="G3 (Bethesda)">
        <title>First Draft Assembly and Annotation of the Genome of a California Endemic Oak Quercus lobata Nee (Fagaceae).</title>
        <authorList>
            <person name="Sork V.L."/>
            <person name="Fitz-Gibbon S.T."/>
            <person name="Puiu D."/>
            <person name="Crepeau M."/>
            <person name="Gugger P.F."/>
            <person name="Sherman R."/>
            <person name="Stevens K."/>
            <person name="Langley C.H."/>
            <person name="Pellegrini M."/>
            <person name="Salzberg S.L."/>
        </authorList>
    </citation>
    <scope>NUCLEOTIDE SEQUENCE [LARGE SCALE GENOMIC DNA]</scope>
    <source>
        <strain evidence="5 6">cv. SW786</strain>
    </source>
</reference>
<dbReference type="SMART" id="SM00335">
    <property type="entry name" value="ANX"/>
    <property type="match status" value="1"/>
</dbReference>
<evidence type="ECO:0000256" key="3">
    <source>
        <dbReference type="RuleBase" id="RU003540"/>
    </source>
</evidence>
<dbReference type="GO" id="GO:0009409">
    <property type="term" value="P:response to cold"/>
    <property type="evidence" value="ECO:0007669"/>
    <property type="project" value="TreeGrafter"/>
</dbReference>
<keyword evidence="3" id="KW-0106">Calcium</keyword>
<dbReference type="PRINTS" id="PR00196">
    <property type="entry name" value="ANNEXIN"/>
</dbReference>
<dbReference type="GO" id="GO:0001786">
    <property type="term" value="F:phosphatidylserine binding"/>
    <property type="evidence" value="ECO:0007669"/>
    <property type="project" value="TreeGrafter"/>
</dbReference>
<accession>A0A7N2L2Z1</accession>
<evidence type="ECO:0000313" key="5">
    <source>
        <dbReference type="EnsemblPlants" id="QL03p003759:mrna"/>
    </source>
</evidence>
<dbReference type="GO" id="GO:0005886">
    <property type="term" value="C:plasma membrane"/>
    <property type="evidence" value="ECO:0007669"/>
    <property type="project" value="TreeGrafter"/>
</dbReference>
<protein>
    <recommendedName>
        <fullName evidence="3">Annexin</fullName>
    </recommendedName>
</protein>
<proteinExistence type="inferred from homology"/>
<dbReference type="RefSeq" id="XP_030958272.1">
    <property type="nucleotide sequence ID" value="XM_031102412.1"/>
</dbReference>
<dbReference type="InterPro" id="IPR001464">
    <property type="entry name" value="Annexin"/>
</dbReference>
<organism evidence="5 6">
    <name type="scientific">Quercus lobata</name>
    <name type="common">Valley oak</name>
    <dbReference type="NCBI Taxonomy" id="97700"/>
    <lineage>
        <taxon>Eukaryota</taxon>
        <taxon>Viridiplantae</taxon>
        <taxon>Streptophyta</taxon>
        <taxon>Embryophyta</taxon>
        <taxon>Tracheophyta</taxon>
        <taxon>Spermatophyta</taxon>
        <taxon>Magnoliopsida</taxon>
        <taxon>eudicotyledons</taxon>
        <taxon>Gunneridae</taxon>
        <taxon>Pentapetalae</taxon>
        <taxon>rosids</taxon>
        <taxon>fabids</taxon>
        <taxon>Fagales</taxon>
        <taxon>Fagaceae</taxon>
        <taxon>Quercus</taxon>
    </lineage>
</organism>
<feature type="compositionally biased region" description="Low complexity" evidence="4">
    <location>
        <begin position="30"/>
        <end position="39"/>
    </location>
</feature>
<comment type="domain">
    <text evidence="3">A pair of annexin repeats may form one binding site for calcium and phospholipid.</text>
</comment>
<dbReference type="GO" id="GO:0009408">
    <property type="term" value="P:response to heat"/>
    <property type="evidence" value="ECO:0007669"/>
    <property type="project" value="TreeGrafter"/>
</dbReference>
<dbReference type="PANTHER" id="PTHR10502:SF193">
    <property type="entry name" value="ANNEXIN D8"/>
    <property type="match status" value="1"/>
</dbReference>
<dbReference type="GO" id="GO:0005509">
    <property type="term" value="F:calcium ion binding"/>
    <property type="evidence" value="ECO:0007669"/>
    <property type="project" value="InterPro"/>
</dbReference>
<dbReference type="FunFam" id="1.10.220.10:FF:000001">
    <property type="entry name" value="Annexin"/>
    <property type="match status" value="1"/>
</dbReference>
<dbReference type="InterPro" id="IPR018252">
    <property type="entry name" value="Annexin_repeat_CS"/>
</dbReference>
<dbReference type="GO" id="GO:0005737">
    <property type="term" value="C:cytoplasm"/>
    <property type="evidence" value="ECO:0007669"/>
    <property type="project" value="TreeGrafter"/>
</dbReference>
<dbReference type="InParanoid" id="A0A7N2L2Z1"/>
<keyword evidence="1 3" id="KW-0677">Repeat</keyword>
<dbReference type="Pfam" id="PF00191">
    <property type="entry name" value="Annexin"/>
    <property type="match status" value="1"/>
</dbReference>
<keyword evidence="3" id="KW-0111">Calcium/phospholipid-binding</keyword>
<evidence type="ECO:0000256" key="2">
    <source>
        <dbReference type="ARBA" id="ARBA00023216"/>
    </source>
</evidence>
<dbReference type="PROSITE" id="PS51897">
    <property type="entry name" value="ANNEXIN_2"/>
    <property type="match status" value="1"/>
</dbReference>
<comment type="similarity">
    <text evidence="3">Belongs to the annexin family.</text>
</comment>
<dbReference type="SUPFAM" id="SSF47874">
    <property type="entry name" value="Annexin"/>
    <property type="match status" value="1"/>
</dbReference>
<dbReference type="Gramene" id="QL03p003759:mrna">
    <property type="protein sequence ID" value="QL03p003759:mrna"/>
    <property type="gene ID" value="QL03p003759"/>
</dbReference>
<evidence type="ECO:0000256" key="4">
    <source>
        <dbReference type="SAM" id="MobiDB-lite"/>
    </source>
</evidence>
<dbReference type="GO" id="GO:0005544">
    <property type="term" value="F:calcium-dependent phospholipid binding"/>
    <property type="evidence" value="ECO:0007669"/>
    <property type="project" value="UniProtKB-KW"/>
</dbReference>
<dbReference type="PROSITE" id="PS00223">
    <property type="entry name" value="ANNEXIN_1"/>
    <property type="match status" value="1"/>
</dbReference>
<dbReference type="InterPro" id="IPR037104">
    <property type="entry name" value="Annexin_sf"/>
</dbReference>
<keyword evidence="2 3" id="KW-0041">Annexin</keyword>
<dbReference type="Gene3D" id="1.10.220.10">
    <property type="entry name" value="Annexin"/>
    <property type="match status" value="1"/>
</dbReference>
<sequence length="166" mass="17761">MEDEVVRKSLLVKQEASSNTVDNGNGHAGDGANTNGGAAVRPSDSSATAILVISTIVAACGAFTGGSVGLLGDPTDHYLAALRTTIRCIRDPQKYYAKVLRTAINTVGTDEDALSRVIITRAEKDLKDIMKIYFKRNNVTLENAIERDTSGDYKAFLLALLGKDEL</sequence>
<dbReference type="GO" id="GO:0009414">
    <property type="term" value="P:response to water deprivation"/>
    <property type="evidence" value="ECO:0007669"/>
    <property type="project" value="TreeGrafter"/>
</dbReference>
<keyword evidence="6" id="KW-1185">Reference proteome</keyword>
<evidence type="ECO:0000313" key="6">
    <source>
        <dbReference type="Proteomes" id="UP000594261"/>
    </source>
</evidence>
<dbReference type="AlphaFoldDB" id="A0A7N2L2Z1"/>
<reference evidence="5" key="2">
    <citation type="submission" date="2021-01" db="UniProtKB">
        <authorList>
            <consortium name="EnsemblPlants"/>
        </authorList>
    </citation>
    <scope>IDENTIFICATION</scope>
</reference>
<feature type="region of interest" description="Disordered" evidence="4">
    <location>
        <begin position="16"/>
        <end position="40"/>
    </location>
</feature>
<dbReference type="KEGG" id="qlo:115980129"/>
<dbReference type="InterPro" id="IPR018502">
    <property type="entry name" value="Annexin_repeat"/>
</dbReference>
<dbReference type="GO" id="GO:0009651">
    <property type="term" value="P:response to salt stress"/>
    <property type="evidence" value="ECO:0007669"/>
    <property type="project" value="TreeGrafter"/>
</dbReference>
<evidence type="ECO:0000256" key="1">
    <source>
        <dbReference type="ARBA" id="ARBA00022737"/>
    </source>
</evidence>
<dbReference type="GeneID" id="115980129"/>